<evidence type="ECO:0000256" key="2">
    <source>
        <dbReference type="ARBA" id="ARBA00022723"/>
    </source>
</evidence>
<organism evidence="5 6">
    <name type="scientific">Nitrosomonas ureae</name>
    <dbReference type="NCBI Taxonomy" id="44577"/>
    <lineage>
        <taxon>Bacteria</taxon>
        <taxon>Pseudomonadati</taxon>
        <taxon>Pseudomonadota</taxon>
        <taxon>Betaproteobacteria</taxon>
        <taxon>Nitrosomonadales</taxon>
        <taxon>Nitrosomonadaceae</taxon>
        <taxon>Nitrosomonas</taxon>
    </lineage>
</organism>
<keyword evidence="3" id="KW-0408">Iron</keyword>
<dbReference type="AlphaFoldDB" id="A0A1H5VD14"/>
<keyword evidence="2" id="KW-0479">Metal-binding</keyword>
<evidence type="ECO:0000313" key="6">
    <source>
        <dbReference type="Proteomes" id="UP000236753"/>
    </source>
</evidence>
<name>A0A1H5VD14_9PROT</name>
<dbReference type="GO" id="GO:0046872">
    <property type="term" value="F:metal ion binding"/>
    <property type="evidence" value="ECO:0007669"/>
    <property type="project" value="UniProtKB-KW"/>
</dbReference>
<dbReference type="InterPro" id="IPR039994">
    <property type="entry name" value="NO66-like"/>
</dbReference>
<feature type="domain" description="JmjC" evidence="4">
    <location>
        <begin position="32"/>
        <end position="173"/>
    </location>
</feature>
<dbReference type="Proteomes" id="UP000236753">
    <property type="component" value="Unassembled WGS sequence"/>
</dbReference>
<dbReference type="PANTHER" id="PTHR13096">
    <property type="entry name" value="MINA53 MYC INDUCED NUCLEAR ANTIGEN"/>
    <property type="match status" value="1"/>
</dbReference>
<evidence type="ECO:0000259" key="4">
    <source>
        <dbReference type="PROSITE" id="PS51184"/>
    </source>
</evidence>
<comment type="cofactor">
    <cofactor evidence="1">
        <name>Fe(2+)</name>
        <dbReference type="ChEBI" id="CHEBI:29033"/>
    </cofactor>
</comment>
<accession>A0A1H5VD14</accession>
<protein>
    <submittedName>
        <fullName evidence="5">Cupin superfamily protein</fullName>
    </submittedName>
</protein>
<dbReference type="SUPFAM" id="SSF51197">
    <property type="entry name" value="Clavaminate synthase-like"/>
    <property type="match status" value="1"/>
</dbReference>
<proteinExistence type="predicted"/>
<evidence type="ECO:0000256" key="3">
    <source>
        <dbReference type="ARBA" id="ARBA00023004"/>
    </source>
</evidence>
<evidence type="ECO:0000313" key="5">
    <source>
        <dbReference type="EMBL" id="SEF85123.1"/>
    </source>
</evidence>
<evidence type="ECO:0000256" key="1">
    <source>
        <dbReference type="ARBA" id="ARBA00001954"/>
    </source>
</evidence>
<dbReference type="PROSITE" id="PS51184">
    <property type="entry name" value="JMJC"/>
    <property type="match status" value="1"/>
</dbReference>
<sequence length="241" mass="27797">MSAICRNIPYGKFSFENVVDIQKVKQWYEPGYTVNVRGAHFFHPGLGQTCEILRQMFKCNVRANLYLTPSEKSGLIPHYDAHDVIIIQISGKKRWDFYSNNFAKPTERQHFQSSKFDVGILTKSLELSAGDLLYVPRGTSHSAQAIDDSLHVTLGIEEPTIRDVVTNLIACIEEYPEIRDSLEELFESGDFIDLDDISNEVMRRIHLAINIEEIGRSIERVRFRSNHENGDNYVRFERNNK</sequence>
<dbReference type="RefSeq" id="WP_181023792.1">
    <property type="nucleotide sequence ID" value="NZ_FNUX01000012.1"/>
</dbReference>
<dbReference type="Pfam" id="PF08007">
    <property type="entry name" value="JmjC_2"/>
    <property type="match status" value="1"/>
</dbReference>
<reference evidence="5 6" key="1">
    <citation type="submission" date="2016-10" db="EMBL/GenBank/DDBJ databases">
        <authorList>
            <person name="de Groot N.N."/>
        </authorList>
    </citation>
    <scope>NUCLEOTIDE SEQUENCE [LARGE SCALE GENOMIC DNA]</scope>
    <source>
        <strain evidence="5 6">Nm13</strain>
    </source>
</reference>
<dbReference type="Gene3D" id="2.60.120.650">
    <property type="entry name" value="Cupin"/>
    <property type="match status" value="1"/>
</dbReference>
<dbReference type="InterPro" id="IPR003347">
    <property type="entry name" value="JmjC_dom"/>
</dbReference>
<dbReference type="EMBL" id="FNUX01000012">
    <property type="protein sequence ID" value="SEF85123.1"/>
    <property type="molecule type" value="Genomic_DNA"/>
</dbReference>
<dbReference type="PANTHER" id="PTHR13096:SF8">
    <property type="entry name" value="RIBOSOMAL OXYGENASE 1"/>
    <property type="match status" value="1"/>
</dbReference>
<gene>
    <name evidence="5" type="ORF">SAMN05216334_11221</name>
</gene>